<accession>A0A7C8M9E1</accession>
<feature type="compositionally biased region" description="Basic and acidic residues" evidence="1">
    <location>
        <begin position="192"/>
        <end position="202"/>
    </location>
</feature>
<proteinExistence type="predicted"/>
<protein>
    <submittedName>
        <fullName evidence="2">Uncharacterized protein</fullName>
    </submittedName>
</protein>
<evidence type="ECO:0000313" key="2">
    <source>
        <dbReference type="EMBL" id="KAF2872356.1"/>
    </source>
</evidence>
<dbReference type="Proteomes" id="UP000481861">
    <property type="component" value="Unassembled WGS sequence"/>
</dbReference>
<evidence type="ECO:0000313" key="3">
    <source>
        <dbReference type="Proteomes" id="UP000481861"/>
    </source>
</evidence>
<keyword evidence="3" id="KW-1185">Reference proteome</keyword>
<organism evidence="2 3">
    <name type="scientific">Massariosphaeria phaeospora</name>
    <dbReference type="NCBI Taxonomy" id="100035"/>
    <lineage>
        <taxon>Eukaryota</taxon>
        <taxon>Fungi</taxon>
        <taxon>Dikarya</taxon>
        <taxon>Ascomycota</taxon>
        <taxon>Pezizomycotina</taxon>
        <taxon>Dothideomycetes</taxon>
        <taxon>Pleosporomycetidae</taxon>
        <taxon>Pleosporales</taxon>
        <taxon>Pleosporales incertae sedis</taxon>
        <taxon>Massariosphaeria</taxon>
    </lineage>
</organism>
<dbReference type="OrthoDB" id="10254945at2759"/>
<evidence type="ECO:0000256" key="1">
    <source>
        <dbReference type="SAM" id="MobiDB-lite"/>
    </source>
</evidence>
<feature type="region of interest" description="Disordered" evidence="1">
    <location>
        <begin position="181"/>
        <end position="202"/>
    </location>
</feature>
<comment type="caution">
    <text evidence="2">The sequence shown here is derived from an EMBL/GenBank/DDBJ whole genome shotgun (WGS) entry which is preliminary data.</text>
</comment>
<feature type="region of interest" description="Disordered" evidence="1">
    <location>
        <begin position="502"/>
        <end position="521"/>
    </location>
</feature>
<reference evidence="2 3" key="1">
    <citation type="submission" date="2020-01" db="EMBL/GenBank/DDBJ databases">
        <authorList>
            <consortium name="DOE Joint Genome Institute"/>
            <person name="Haridas S."/>
            <person name="Albert R."/>
            <person name="Binder M."/>
            <person name="Bloem J."/>
            <person name="Labutti K."/>
            <person name="Salamov A."/>
            <person name="Andreopoulos B."/>
            <person name="Baker S.E."/>
            <person name="Barry K."/>
            <person name="Bills G."/>
            <person name="Bluhm B.H."/>
            <person name="Cannon C."/>
            <person name="Castanera R."/>
            <person name="Culley D.E."/>
            <person name="Daum C."/>
            <person name="Ezra D."/>
            <person name="Gonzalez J.B."/>
            <person name="Henrissat B."/>
            <person name="Kuo A."/>
            <person name="Liang C."/>
            <person name="Lipzen A."/>
            <person name="Lutzoni F."/>
            <person name="Magnuson J."/>
            <person name="Mondo S."/>
            <person name="Nolan M."/>
            <person name="Ohm R."/>
            <person name="Pangilinan J."/>
            <person name="Park H.-J.H."/>
            <person name="Ramirez L."/>
            <person name="Alfaro M."/>
            <person name="Sun H."/>
            <person name="Tritt A."/>
            <person name="Yoshinaga Y."/>
            <person name="Zwiers L.-H.L."/>
            <person name="Turgeon B.G."/>
            <person name="Goodwin S.B."/>
            <person name="Spatafora J.W."/>
            <person name="Crous P.W."/>
            <person name="Grigoriev I.V."/>
        </authorList>
    </citation>
    <scope>NUCLEOTIDE SEQUENCE [LARGE SCALE GENOMIC DNA]</scope>
    <source>
        <strain evidence="2 3">CBS 611.86</strain>
    </source>
</reference>
<sequence length="537" mass="62886">MERTRAHFLLNGHQGGPVKPSKETGSFFIIDSRVKALQKSGSLTFCASHKEVMMERFTKIPTYKSSRTSTDYTGRPTILYQHTAMSQQLLEQFLRKFPLQLQYCGCLKVDNLPDPTLRNEILPMFALDRWVKGHDQHTKDIYARMVPALRLASLLISEDCVLGWFHHLTLGRLREDRSSKPTRLVVTSTDAENSRSDQEETRDNLRRLGEIVSLMFVPSRHHDNKIVFGVTYTKQRMPWFSQYHPNDWPPVPSKYKSGQYRHFGQPAIALTFDFQRFFLYQLPNASKEEAYRTMFLFAETLVHEVAHAYWLWIAQYTHRMKCLDEPLWDSKEKDAELGFSWEANVLGRVINPVWPGVGSFAKVVMLCAVRSAEYAHDRDRQRALKDVCLHQKGLKLVRIYDWFPHGTRVHPVEFRGDAWYCGDGSPADVNHVSVIEAIPLKWIVDWFSEAEWSERRRVWRQRGTYTPPPLVKSFWLIYERDVDGYDSLHMPEDQQLEWYQGQPRHGDLTNSRDQQVHGNQNDYYYPGGRDYDYGGYY</sequence>
<gene>
    <name evidence="2" type="ORF">BDV95DRAFT_569569</name>
</gene>
<feature type="compositionally biased region" description="Polar residues" evidence="1">
    <location>
        <begin position="508"/>
        <end position="521"/>
    </location>
</feature>
<name>A0A7C8M9E1_9PLEO</name>
<dbReference type="EMBL" id="JAADJZ010000009">
    <property type="protein sequence ID" value="KAF2872356.1"/>
    <property type="molecule type" value="Genomic_DNA"/>
</dbReference>
<dbReference type="AlphaFoldDB" id="A0A7C8M9E1"/>